<feature type="transmembrane region" description="Helical" evidence="9">
    <location>
        <begin position="43"/>
        <end position="65"/>
    </location>
</feature>
<feature type="transmembrane region" description="Helical" evidence="9">
    <location>
        <begin position="95"/>
        <end position="116"/>
    </location>
</feature>
<reference evidence="10" key="1">
    <citation type="submission" date="2021-01" db="EMBL/GenBank/DDBJ databases">
        <authorList>
            <person name="Corre E."/>
            <person name="Pelletier E."/>
            <person name="Niang G."/>
            <person name="Scheremetjew M."/>
            <person name="Finn R."/>
            <person name="Kale V."/>
            <person name="Holt S."/>
            <person name="Cochrane G."/>
            <person name="Meng A."/>
            <person name="Brown T."/>
            <person name="Cohen L."/>
        </authorList>
    </citation>
    <scope>NUCLEOTIDE SEQUENCE</scope>
    <source>
        <strain evidence="10">379</strain>
    </source>
</reference>
<keyword evidence="6 9" id="KW-0472">Membrane</keyword>
<evidence type="ECO:0000256" key="1">
    <source>
        <dbReference type="ARBA" id="ARBA00004651"/>
    </source>
</evidence>
<dbReference type="PANTHER" id="PTHR45826:SF2">
    <property type="entry name" value="AMINO ACID TRANSPORTER"/>
    <property type="match status" value="1"/>
</dbReference>
<feature type="transmembrane region" description="Helical" evidence="9">
    <location>
        <begin position="192"/>
        <end position="213"/>
    </location>
</feature>
<dbReference type="GO" id="GO:0015203">
    <property type="term" value="F:polyamine transmembrane transporter activity"/>
    <property type="evidence" value="ECO:0007669"/>
    <property type="project" value="UniProtKB-ARBA"/>
</dbReference>
<feature type="transmembrane region" description="Helical" evidence="9">
    <location>
        <begin position="220"/>
        <end position="243"/>
    </location>
</feature>
<evidence type="ECO:0000313" key="10">
    <source>
        <dbReference type="EMBL" id="CAE0556351.1"/>
    </source>
</evidence>
<evidence type="ECO:0000256" key="2">
    <source>
        <dbReference type="ARBA" id="ARBA00022448"/>
    </source>
</evidence>
<feature type="transmembrane region" description="Helical" evidence="9">
    <location>
        <begin position="128"/>
        <end position="145"/>
    </location>
</feature>
<evidence type="ECO:0000256" key="4">
    <source>
        <dbReference type="ARBA" id="ARBA00022692"/>
    </source>
</evidence>
<feature type="region of interest" description="Disordered" evidence="8">
    <location>
        <begin position="589"/>
        <end position="642"/>
    </location>
</feature>
<feature type="transmembrane region" description="Helical" evidence="9">
    <location>
        <begin position="324"/>
        <end position="357"/>
    </location>
</feature>
<feature type="transmembrane region" description="Helical" evidence="9">
    <location>
        <begin position="271"/>
        <end position="292"/>
    </location>
</feature>
<dbReference type="Gene3D" id="1.20.1740.10">
    <property type="entry name" value="Amino acid/polyamine transporter I"/>
    <property type="match status" value="1"/>
</dbReference>
<dbReference type="AlphaFoldDB" id="A0A7S3SJC7"/>
<evidence type="ECO:0008006" key="11">
    <source>
        <dbReference type="Google" id="ProtNLM"/>
    </source>
</evidence>
<organism evidence="10">
    <name type="scientific">Emiliania huxleyi</name>
    <name type="common">Coccolithophore</name>
    <name type="synonym">Pontosphaera huxleyi</name>
    <dbReference type="NCBI Taxonomy" id="2903"/>
    <lineage>
        <taxon>Eukaryota</taxon>
        <taxon>Haptista</taxon>
        <taxon>Haptophyta</taxon>
        <taxon>Prymnesiophyceae</taxon>
        <taxon>Isochrysidales</taxon>
        <taxon>Noelaerhabdaceae</taxon>
        <taxon>Emiliania</taxon>
    </lineage>
</organism>
<evidence type="ECO:0000256" key="9">
    <source>
        <dbReference type="SAM" id="Phobius"/>
    </source>
</evidence>
<protein>
    <recommendedName>
        <fullName evidence="11">Amino acid transporter</fullName>
    </recommendedName>
</protein>
<feature type="compositionally biased region" description="Basic residues" evidence="8">
    <location>
        <begin position="440"/>
        <end position="451"/>
    </location>
</feature>
<keyword evidence="3" id="KW-1003">Cell membrane</keyword>
<feature type="transmembrane region" description="Helical" evidence="9">
    <location>
        <begin position="152"/>
        <end position="172"/>
    </location>
</feature>
<evidence type="ECO:0000256" key="6">
    <source>
        <dbReference type="ARBA" id="ARBA00023136"/>
    </source>
</evidence>
<feature type="transmembrane region" description="Helical" evidence="9">
    <location>
        <begin position="363"/>
        <end position="382"/>
    </location>
</feature>
<dbReference type="InterPro" id="IPR002293">
    <property type="entry name" value="AA/rel_permease1"/>
</dbReference>
<evidence type="ECO:0000256" key="3">
    <source>
        <dbReference type="ARBA" id="ARBA00022475"/>
    </source>
</evidence>
<comment type="similarity">
    <text evidence="7">Belongs to the amino acid-polyamine-organocation (APC) superfamily. Polyamine:cation symporter (PHS) (TC 2.A.3.12) family.</text>
</comment>
<feature type="transmembrane region" description="Helical" evidence="9">
    <location>
        <begin position="403"/>
        <end position="424"/>
    </location>
</feature>
<feature type="region of interest" description="Disordered" evidence="8">
    <location>
        <begin position="488"/>
        <end position="522"/>
    </location>
</feature>
<keyword evidence="5 9" id="KW-1133">Transmembrane helix</keyword>
<feature type="transmembrane region" description="Helical" evidence="9">
    <location>
        <begin position="460"/>
        <end position="480"/>
    </location>
</feature>
<sequence length="642" mass="67840">MGSGGGTRPGKKIGVWGMVVVGFFWVHGGIYGNEAMLMAGPPLYVFIMLGVVPFVYSLPIALIVAELSTAFPEDGGYVVWVQQACGRVVGSHHAYWVWVIYVVDAAIYPVLVAQYVDTMVPMSEFRRGILSTALVGMVTGINLLGTDMMVKFNTLLAAVSLAPTVLFVAIGMPRLEPERTLVAHGELDSSLLVSWILWLYCGFFSLGTLAGELEQPRRTFLISIGILFPAVLLLNTLPLAVALSLDDVPAHYSAGYFNVLARRLAGRWLDYGFQLGANVCLIGLYNAAALTAERSLAFLVASHFTGEMNAVVERRRRSGGRADALLVWLLAASETGVAPVYILFNAAVAASLVWAPYTRLVEFSMLLSVPSILLFMWSFVALRMKQPESLRARPFRIPGGLPTAVLITVVPIAISISYAVIVAAESFVPEPGSAGEGGHSARHKKGGARRHNAAGHQIRSMLGVIGAGVAVHALVVLLSARRRRRVEAKARTQGASLGSLPRSPGWEEAEEAADSRGPSAGLISSKLRLNDGSIDETTALNGGEPCVDSRRGGAYRTPSLRRPGSGGRNSGGPLADTISRLVPRAVATSGGYSQVPGTAEGGGSSCAPLMAEEDGGSPRAEGANSDLGSSLGGYSPGTRVRG</sequence>
<dbReference type="PANTHER" id="PTHR45826">
    <property type="entry name" value="POLYAMINE TRANSPORTER PUT1"/>
    <property type="match status" value="1"/>
</dbReference>
<dbReference type="InterPro" id="IPR044566">
    <property type="entry name" value="RMV1-like"/>
</dbReference>
<dbReference type="EMBL" id="HBIR01028175">
    <property type="protein sequence ID" value="CAE0556351.1"/>
    <property type="molecule type" value="Transcribed_RNA"/>
</dbReference>
<dbReference type="GO" id="GO:0005886">
    <property type="term" value="C:plasma membrane"/>
    <property type="evidence" value="ECO:0007669"/>
    <property type="project" value="UniProtKB-SubCell"/>
</dbReference>
<evidence type="ECO:0000256" key="8">
    <source>
        <dbReference type="SAM" id="MobiDB-lite"/>
    </source>
</evidence>
<keyword evidence="4 9" id="KW-0812">Transmembrane</keyword>
<evidence type="ECO:0000256" key="7">
    <source>
        <dbReference type="ARBA" id="ARBA00024041"/>
    </source>
</evidence>
<evidence type="ECO:0000256" key="5">
    <source>
        <dbReference type="ARBA" id="ARBA00022989"/>
    </source>
</evidence>
<gene>
    <name evidence="10" type="ORF">EHUX00137_LOCUS21763</name>
</gene>
<proteinExistence type="inferred from homology"/>
<name>A0A7S3SJC7_EMIHU</name>
<comment type="subcellular location">
    <subcellularLocation>
        <location evidence="1">Cell membrane</location>
        <topology evidence="1">Multi-pass membrane protein</topology>
    </subcellularLocation>
</comment>
<feature type="region of interest" description="Disordered" evidence="8">
    <location>
        <begin position="432"/>
        <end position="451"/>
    </location>
</feature>
<feature type="transmembrane region" description="Helical" evidence="9">
    <location>
        <begin position="12"/>
        <end position="31"/>
    </location>
</feature>
<feature type="region of interest" description="Disordered" evidence="8">
    <location>
        <begin position="536"/>
        <end position="576"/>
    </location>
</feature>
<dbReference type="Pfam" id="PF13520">
    <property type="entry name" value="AA_permease_2"/>
    <property type="match status" value="1"/>
</dbReference>
<keyword evidence="2" id="KW-0813">Transport</keyword>
<accession>A0A7S3SJC7</accession>